<accession>A0A4Q0YVR2</accession>
<dbReference type="RefSeq" id="WP_129122308.1">
    <property type="nucleotide sequence ID" value="NZ_PEIB01000011.1"/>
</dbReference>
<organism evidence="2 3">
    <name type="scientific">Veronia nyctiphanis</name>
    <dbReference type="NCBI Taxonomy" id="1278244"/>
    <lineage>
        <taxon>Bacteria</taxon>
        <taxon>Pseudomonadati</taxon>
        <taxon>Pseudomonadota</taxon>
        <taxon>Gammaproteobacteria</taxon>
        <taxon>Vibrionales</taxon>
        <taxon>Vibrionaceae</taxon>
        <taxon>Veronia</taxon>
    </lineage>
</organism>
<reference evidence="2 3" key="1">
    <citation type="submission" date="2017-10" db="EMBL/GenBank/DDBJ databases">
        <title>Nyctiphanis sp. nov., isolated from the stomach of the euphausiid Nyctiphanes simplex (Hansen, 1911) in the Gulf of California.</title>
        <authorList>
            <person name="Gomez-Gil B."/>
            <person name="Aguilar-Mendez M."/>
            <person name="Lopez-Cortes A."/>
            <person name="Gomez-Gutierrez J."/>
            <person name="Roque A."/>
            <person name="Lang E."/>
            <person name="Gonzalez-Castillo A."/>
        </authorList>
    </citation>
    <scope>NUCLEOTIDE SEQUENCE [LARGE SCALE GENOMIC DNA]</scope>
    <source>
        <strain evidence="2 3">CAIM 600</strain>
    </source>
</reference>
<dbReference type="InterPro" id="IPR000073">
    <property type="entry name" value="AB_hydrolase_1"/>
</dbReference>
<keyword evidence="3" id="KW-1185">Reference proteome</keyword>
<proteinExistence type="predicted"/>
<dbReference type="InterPro" id="IPR050266">
    <property type="entry name" value="AB_hydrolase_sf"/>
</dbReference>
<dbReference type="OrthoDB" id="9779853at2"/>
<sequence length="235" mass="26091">MAEQEQPVDIYLLPGTMCNKALWQHLVTPSSVRLHHLPISAGESIDDIVDNLRQRLSGMNIPLVGFSLGGYLAASLTSRYPELVSKLMIISNSPCALSHAEISHRKLLLSALQSGKYQGMTERKAAAFLDPETCSQSIIEIMMDMDAQLGREEFIRQISATTERDDLLDVLSQLTVPISLVYSKHDPLVDVPWCESLVASRQSVQQKVFDGKGHMLPLEKANLISNFITQWATTD</sequence>
<dbReference type="Proteomes" id="UP000290287">
    <property type="component" value="Unassembled WGS sequence"/>
</dbReference>
<evidence type="ECO:0000313" key="2">
    <source>
        <dbReference type="EMBL" id="RXJ73259.1"/>
    </source>
</evidence>
<dbReference type="Pfam" id="PF00561">
    <property type="entry name" value="Abhydrolase_1"/>
    <property type="match status" value="1"/>
</dbReference>
<name>A0A4Q0YVR2_9GAMM</name>
<comment type="caution">
    <text evidence="2">The sequence shown here is derived from an EMBL/GenBank/DDBJ whole genome shotgun (WGS) entry which is preliminary data.</text>
</comment>
<feature type="domain" description="AB hydrolase-1" evidence="1">
    <location>
        <begin position="44"/>
        <end position="220"/>
    </location>
</feature>
<dbReference type="PANTHER" id="PTHR43798">
    <property type="entry name" value="MONOACYLGLYCEROL LIPASE"/>
    <property type="match status" value="1"/>
</dbReference>
<gene>
    <name evidence="2" type="ORF">CS022_11050</name>
</gene>
<evidence type="ECO:0000313" key="3">
    <source>
        <dbReference type="Proteomes" id="UP000290287"/>
    </source>
</evidence>
<dbReference type="InterPro" id="IPR029058">
    <property type="entry name" value="AB_hydrolase_fold"/>
</dbReference>
<dbReference type="Gene3D" id="3.40.50.1820">
    <property type="entry name" value="alpha/beta hydrolase"/>
    <property type="match status" value="1"/>
</dbReference>
<dbReference type="AlphaFoldDB" id="A0A4Q0YVR2"/>
<protein>
    <recommendedName>
        <fullName evidence="1">AB hydrolase-1 domain-containing protein</fullName>
    </recommendedName>
</protein>
<dbReference type="EMBL" id="PEIB01000011">
    <property type="protein sequence ID" value="RXJ73259.1"/>
    <property type="molecule type" value="Genomic_DNA"/>
</dbReference>
<evidence type="ECO:0000259" key="1">
    <source>
        <dbReference type="Pfam" id="PF00561"/>
    </source>
</evidence>
<dbReference type="SUPFAM" id="SSF53474">
    <property type="entry name" value="alpha/beta-Hydrolases"/>
    <property type="match status" value="1"/>
</dbReference>